<evidence type="ECO:0000313" key="7">
    <source>
        <dbReference type="RefSeq" id="XP_017776352.1"/>
    </source>
</evidence>
<feature type="signal peptide" evidence="4">
    <location>
        <begin position="1"/>
        <end position="16"/>
    </location>
</feature>
<name>A0ABM1MP52_NICVS</name>
<dbReference type="GeneID" id="108562500"/>
<feature type="region of interest" description="Disordered" evidence="2">
    <location>
        <begin position="182"/>
        <end position="203"/>
    </location>
</feature>
<sequence>MKLLTCLLFVFATAMAKPKDIIEFFEGKSPSNLKWAHAVNTKDLLDKALKDTSINMIEADVRMGKLKTETAYAVDDIPIMSHDTAESDLSLEEFLIQVKGQTAERKVGIKLDFKDLLAYNQLDTEKFQTDINALNVPVLLNADVVKGPGKTPKAGVSIKLIEKLEGVLYSLGWTTGDFIEEEKEEAKPEKKDGEEAQKEKDNEYTETHVKAMEIYVKTNFVESKITFPVRAMFLSRNVKVFTEYLKDEKYTMTVWSAEDDDKHIKIPELSNFLLDNSKKVFVDIPKTVQDSIDKHRKNGGTSAMPMAATILAFIALALNYFN</sequence>
<evidence type="ECO:0000256" key="3">
    <source>
        <dbReference type="SAM" id="Phobius"/>
    </source>
</evidence>
<keyword evidence="3" id="KW-0812">Transmembrane</keyword>
<keyword evidence="3" id="KW-1133">Transmembrane helix</keyword>
<dbReference type="RefSeq" id="XP_017776352.1">
    <property type="nucleotide sequence ID" value="XM_017920863.1"/>
</dbReference>
<dbReference type="InterPro" id="IPR019356">
    <property type="entry name" value="Menorin_dom"/>
</dbReference>
<feature type="transmembrane region" description="Helical" evidence="3">
    <location>
        <begin position="303"/>
        <end position="321"/>
    </location>
</feature>
<proteinExistence type="inferred from homology"/>
<accession>A0ABM1MP52</accession>
<evidence type="ECO:0000256" key="4">
    <source>
        <dbReference type="SAM" id="SignalP"/>
    </source>
</evidence>
<reference evidence="7" key="1">
    <citation type="submission" date="2025-08" db="UniProtKB">
        <authorList>
            <consortium name="RefSeq"/>
        </authorList>
    </citation>
    <scope>IDENTIFICATION</scope>
    <source>
        <tissue evidence="7">Whole Larva</tissue>
    </source>
</reference>
<dbReference type="Proteomes" id="UP000695000">
    <property type="component" value="Unplaced"/>
</dbReference>
<feature type="domain" description="Menorin-like" evidence="5">
    <location>
        <begin position="32"/>
        <end position="288"/>
    </location>
</feature>
<dbReference type="Pfam" id="PF10223">
    <property type="entry name" value="Menorin_N"/>
    <property type="match status" value="1"/>
</dbReference>
<protein>
    <submittedName>
        <fullName evidence="7">Protein FAM151B</fullName>
    </submittedName>
</protein>
<organism evidence="6 7">
    <name type="scientific">Nicrophorus vespilloides</name>
    <name type="common">Boreal carrion beetle</name>
    <dbReference type="NCBI Taxonomy" id="110193"/>
    <lineage>
        <taxon>Eukaryota</taxon>
        <taxon>Metazoa</taxon>
        <taxon>Ecdysozoa</taxon>
        <taxon>Arthropoda</taxon>
        <taxon>Hexapoda</taxon>
        <taxon>Insecta</taxon>
        <taxon>Pterygota</taxon>
        <taxon>Neoptera</taxon>
        <taxon>Endopterygota</taxon>
        <taxon>Coleoptera</taxon>
        <taxon>Polyphaga</taxon>
        <taxon>Staphyliniformia</taxon>
        <taxon>Silphidae</taxon>
        <taxon>Nicrophorinae</taxon>
        <taxon>Nicrophorus</taxon>
    </lineage>
</organism>
<evidence type="ECO:0000256" key="2">
    <source>
        <dbReference type="SAM" id="MobiDB-lite"/>
    </source>
</evidence>
<comment type="similarity">
    <text evidence="1">Belongs to the menorin family.</text>
</comment>
<feature type="compositionally biased region" description="Basic and acidic residues" evidence="2">
    <location>
        <begin position="184"/>
        <end position="203"/>
    </location>
</feature>
<evidence type="ECO:0000256" key="1">
    <source>
        <dbReference type="ARBA" id="ARBA00044953"/>
    </source>
</evidence>
<keyword evidence="3" id="KW-0472">Membrane</keyword>
<gene>
    <name evidence="7" type="primary">LOC108562500</name>
</gene>
<evidence type="ECO:0000259" key="5">
    <source>
        <dbReference type="Pfam" id="PF10223"/>
    </source>
</evidence>
<keyword evidence="6" id="KW-1185">Reference proteome</keyword>
<evidence type="ECO:0000313" key="6">
    <source>
        <dbReference type="Proteomes" id="UP000695000"/>
    </source>
</evidence>
<keyword evidence="4" id="KW-0732">Signal</keyword>
<dbReference type="PANTHER" id="PTHR21184">
    <property type="entry name" value="MENORIN (DENDRITIC BRANCHING PROTEIN)"/>
    <property type="match status" value="1"/>
</dbReference>
<dbReference type="PANTHER" id="PTHR21184:SF6">
    <property type="entry name" value="CONSERVED PLASMA MEMBRANE PROTEIN"/>
    <property type="match status" value="1"/>
</dbReference>
<feature type="chain" id="PRO_5046607277" evidence="4">
    <location>
        <begin position="17"/>
        <end position="322"/>
    </location>
</feature>